<feature type="region of interest" description="Disordered" evidence="1">
    <location>
        <begin position="1"/>
        <end position="37"/>
    </location>
</feature>
<dbReference type="EMBL" id="ML213512">
    <property type="protein sequence ID" value="TFK50955.1"/>
    <property type="molecule type" value="Genomic_DNA"/>
</dbReference>
<evidence type="ECO:0000313" key="3">
    <source>
        <dbReference type="Proteomes" id="UP000305948"/>
    </source>
</evidence>
<keyword evidence="3" id="KW-1185">Reference proteome</keyword>
<name>A0A5C3N1N7_9AGAM</name>
<evidence type="ECO:0000256" key="1">
    <source>
        <dbReference type="SAM" id="MobiDB-lite"/>
    </source>
</evidence>
<protein>
    <submittedName>
        <fullName evidence="2">Uncharacterized protein</fullName>
    </submittedName>
</protein>
<dbReference type="Proteomes" id="UP000305948">
    <property type="component" value="Unassembled WGS sequence"/>
</dbReference>
<dbReference type="AlphaFoldDB" id="A0A5C3N1N7"/>
<accession>A0A5C3N1N7</accession>
<evidence type="ECO:0000313" key="2">
    <source>
        <dbReference type="EMBL" id="TFK50955.1"/>
    </source>
</evidence>
<sequence>MRSAHDAGHNGRMALLIDDGSPDPLSSIERSEGHKGMRSALAVFRDSKLSTCEERRDITPLVVPSSRSRMHPHLLHRSLISREKV</sequence>
<organism evidence="2 3">
    <name type="scientific">Heliocybe sulcata</name>
    <dbReference type="NCBI Taxonomy" id="5364"/>
    <lineage>
        <taxon>Eukaryota</taxon>
        <taxon>Fungi</taxon>
        <taxon>Dikarya</taxon>
        <taxon>Basidiomycota</taxon>
        <taxon>Agaricomycotina</taxon>
        <taxon>Agaricomycetes</taxon>
        <taxon>Gloeophyllales</taxon>
        <taxon>Gloeophyllaceae</taxon>
        <taxon>Heliocybe</taxon>
    </lineage>
</organism>
<proteinExistence type="predicted"/>
<reference evidence="2 3" key="1">
    <citation type="journal article" date="2019" name="Nat. Ecol. Evol.">
        <title>Megaphylogeny resolves global patterns of mushroom evolution.</title>
        <authorList>
            <person name="Varga T."/>
            <person name="Krizsan K."/>
            <person name="Foldi C."/>
            <person name="Dima B."/>
            <person name="Sanchez-Garcia M."/>
            <person name="Sanchez-Ramirez S."/>
            <person name="Szollosi G.J."/>
            <person name="Szarkandi J.G."/>
            <person name="Papp V."/>
            <person name="Albert L."/>
            <person name="Andreopoulos W."/>
            <person name="Angelini C."/>
            <person name="Antonin V."/>
            <person name="Barry K.W."/>
            <person name="Bougher N.L."/>
            <person name="Buchanan P."/>
            <person name="Buyck B."/>
            <person name="Bense V."/>
            <person name="Catcheside P."/>
            <person name="Chovatia M."/>
            <person name="Cooper J."/>
            <person name="Damon W."/>
            <person name="Desjardin D."/>
            <person name="Finy P."/>
            <person name="Geml J."/>
            <person name="Haridas S."/>
            <person name="Hughes K."/>
            <person name="Justo A."/>
            <person name="Karasinski D."/>
            <person name="Kautmanova I."/>
            <person name="Kiss B."/>
            <person name="Kocsube S."/>
            <person name="Kotiranta H."/>
            <person name="LaButti K.M."/>
            <person name="Lechner B.E."/>
            <person name="Liimatainen K."/>
            <person name="Lipzen A."/>
            <person name="Lukacs Z."/>
            <person name="Mihaltcheva S."/>
            <person name="Morgado L.N."/>
            <person name="Niskanen T."/>
            <person name="Noordeloos M.E."/>
            <person name="Ohm R.A."/>
            <person name="Ortiz-Santana B."/>
            <person name="Ovrebo C."/>
            <person name="Racz N."/>
            <person name="Riley R."/>
            <person name="Savchenko A."/>
            <person name="Shiryaev A."/>
            <person name="Soop K."/>
            <person name="Spirin V."/>
            <person name="Szebenyi C."/>
            <person name="Tomsovsky M."/>
            <person name="Tulloss R.E."/>
            <person name="Uehling J."/>
            <person name="Grigoriev I.V."/>
            <person name="Vagvolgyi C."/>
            <person name="Papp T."/>
            <person name="Martin F.M."/>
            <person name="Miettinen O."/>
            <person name="Hibbett D.S."/>
            <person name="Nagy L.G."/>
        </authorList>
    </citation>
    <scope>NUCLEOTIDE SEQUENCE [LARGE SCALE GENOMIC DNA]</scope>
    <source>
        <strain evidence="2 3">OMC1185</strain>
    </source>
</reference>
<gene>
    <name evidence="2" type="ORF">OE88DRAFT_1660113</name>
</gene>